<accession>A0AAD7JK62</accession>
<evidence type="ECO:0000313" key="1">
    <source>
        <dbReference type="EMBL" id="KAJ7766540.1"/>
    </source>
</evidence>
<evidence type="ECO:0000313" key="2">
    <source>
        <dbReference type="Proteomes" id="UP001215280"/>
    </source>
</evidence>
<organism evidence="1 2">
    <name type="scientific">Mycena maculata</name>
    <dbReference type="NCBI Taxonomy" id="230809"/>
    <lineage>
        <taxon>Eukaryota</taxon>
        <taxon>Fungi</taxon>
        <taxon>Dikarya</taxon>
        <taxon>Basidiomycota</taxon>
        <taxon>Agaricomycotina</taxon>
        <taxon>Agaricomycetes</taxon>
        <taxon>Agaricomycetidae</taxon>
        <taxon>Agaricales</taxon>
        <taxon>Marasmiineae</taxon>
        <taxon>Mycenaceae</taxon>
        <taxon>Mycena</taxon>
    </lineage>
</organism>
<dbReference type="EMBL" id="JARJLG010000032">
    <property type="protein sequence ID" value="KAJ7766540.1"/>
    <property type="molecule type" value="Genomic_DNA"/>
</dbReference>
<dbReference type="Proteomes" id="UP001215280">
    <property type="component" value="Unassembled WGS sequence"/>
</dbReference>
<comment type="caution">
    <text evidence="1">The sequence shown here is derived from an EMBL/GenBank/DDBJ whole genome shotgun (WGS) entry which is preliminary data.</text>
</comment>
<sequence>MSTVLYRANMRNYARLRSSTPFSELCCLGLPYMPFEGSYWFPIDVDSGTPSNPIDLEWWLYVRGVGVTEAAQHGLTVVNDHNIFKCCICLDTLYRPVMLKVVLSVAPMSQKTLFATMVLKWHYGTRFAKDCFLSKHKGAVRLLESLIQIGATETELAESLGGYNNLKVFRDLENRVQDYGEMYIVADCTFHIRCRLLTDEFVEDDSDLEDDMTSRNSVEPPTPKPYLMSGPQSGIKVMPIELRTEIIKCMDLAQLVAWGTTCYVMHEETNSWIHRHISNAFKRWGLDCDATRYMLTFTESLVSGYWANELLFPGLSRKAVNECDTMDLFVRFVSERAVIRWFKLATGWLVEKKFKKPSNWYTEGYTIPLEQPLRFGKRRILLHIIPKGDPITSVFRQDNTAKFVTMNGNGISVAYSDLTFKGVCLANHACVASDNASVSTCLNKISEGASAAGFDLKPYHYTTGGECHGDISCPKVLCSSVDAHSFNMVFRTRGWGVTGTKCARTGVSWCLGAKGCGEDVLAMGFFVHSVDVEWKDRHNGQAKALRAILEERVEAKRSSWWSEPTLKISKDANGKPRADMFGLVIGEYNGMYHRYIELASPVYEEDSTNVRWVGKAFEMQMDSLCKSNRDPLSFEVVRDGERYGQGGFDTHHGFKIRVQLPREFDEDVVGRVVIAMVKFTSGLGNVQKLQVTSIDVLNML</sequence>
<name>A0AAD7JK62_9AGAR</name>
<proteinExistence type="predicted"/>
<keyword evidence="2" id="KW-1185">Reference proteome</keyword>
<protein>
    <submittedName>
        <fullName evidence="1">Uncharacterized protein</fullName>
    </submittedName>
</protein>
<dbReference type="AlphaFoldDB" id="A0AAD7JK62"/>
<reference evidence="1" key="1">
    <citation type="submission" date="2023-03" db="EMBL/GenBank/DDBJ databases">
        <title>Massive genome expansion in bonnet fungi (Mycena s.s.) driven by repeated elements and novel gene families across ecological guilds.</title>
        <authorList>
            <consortium name="Lawrence Berkeley National Laboratory"/>
            <person name="Harder C.B."/>
            <person name="Miyauchi S."/>
            <person name="Viragh M."/>
            <person name="Kuo A."/>
            <person name="Thoen E."/>
            <person name="Andreopoulos B."/>
            <person name="Lu D."/>
            <person name="Skrede I."/>
            <person name="Drula E."/>
            <person name="Henrissat B."/>
            <person name="Morin E."/>
            <person name="Kohler A."/>
            <person name="Barry K."/>
            <person name="LaButti K."/>
            <person name="Morin E."/>
            <person name="Salamov A."/>
            <person name="Lipzen A."/>
            <person name="Mereny Z."/>
            <person name="Hegedus B."/>
            <person name="Baldrian P."/>
            <person name="Stursova M."/>
            <person name="Weitz H."/>
            <person name="Taylor A."/>
            <person name="Grigoriev I.V."/>
            <person name="Nagy L.G."/>
            <person name="Martin F."/>
            <person name="Kauserud H."/>
        </authorList>
    </citation>
    <scope>NUCLEOTIDE SEQUENCE</scope>
    <source>
        <strain evidence="1">CBHHK188m</strain>
    </source>
</reference>
<gene>
    <name evidence="1" type="ORF">DFH07DRAFT_769802</name>
</gene>